<dbReference type="OrthoDB" id="1600564at2759"/>
<dbReference type="Gene3D" id="3.40.50.1110">
    <property type="entry name" value="SGNH hydrolase"/>
    <property type="match status" value="1"/>
</dbReference>
<dbReference type="SUPFAM" id="SSF52266">
    <property type="entry name" value="SGNH hydrolase"/>
    <property type="match status" value="1"/>
</dbReference>
<accession>A0A0B7FM12</accession>
<name>A0A0B7FM12_THACB</name>
<dbReference type="PANTHER" id="PTHR45648">
    <property type="entry name" value="GDSL LIPASE/ACYLHYDROLASE FAMILY PROTEIN (AFU_ORTHOLOGUE AFUA_4G14700)"/>
    <property type="match status" value="1"/>
</dbReference>
<organism evidence="2 3">
    <name type="scientific">Thanatephorus cucumeris (strain AG1-IB / isolate 7/3/14)</name>
    <name type="common">Lettuce bottom rot fungus</name>
    <name type="synonym">Rhizoctonia solani</name>
    <dbReference type="NCBI Taxonomy" id="1108050"/>
    <lineage>
        <taxon>Eukaryota</taxon>
        <taxon>Fungi</taxon>
        <taxon>Dikarya</taxon>
        <taxon>Basidiomycota</taxon>
        <taxon>Agaricomycotina</taxon>
        <taxon>Agaricomycetes</taxon>
        <taxon>Cantharellales</taxon>
        <taxon>Ceratobasidiaceae</taxon>
        <taxon>Rhizoctonia</taxon>
        <taxon>Rhizoctonia solani AG-1</taxon>
    </lineage>
</organism>
<gene>
    <name evidence="2" type="ORF">RSOLAG1IB_02709</name>
</gene>
<evidence type="ECO:0000256" key="1">
    <source>
        <dbReference type="ARBA" id="ARBA00022801"/>
    </source>
</evidence>
<sequence length="272" mass="31035">MTEIPSPIWQGHKKLDRLFIFGDSYSSVLKITESEPAPCPTTDMPLGVPFPGYTWTGGLGTGPNWVGYLLNTWPERPLLICDFALGGDTVSNMEAAIEGPYQELISGRFKYNEHWKPETSLFVFWIGINDLAYLSDEQPIKDRVSELFGCVQMVYNTGARAFLFIDLPPINRAPLIVNNEIVSDRVAWRYGIWNKDLNEMIQHLSAEYTDVTCFRYSSFKLMTNILDNPVEYGFEERDARKLGGGIWADHVHLTSAVHEWLARDIREYLTTL</sequence>
<evidence type="ECO:0000313" key="3">
    <source>
        <dbReference type="Proteomes" id="UP000059188"/>
    </source>
</evidence>
<dbReference type="InterPro" id="IPR051058">
    <property type="entry name" value="GDSL_Est/Lipase"/>
</dbReference>
<keyword evidence="1" id="KW-0378">Hydrolase</keyword>
<keyword evidence="3" id="KW-1185">Reference proteome</keyword>
<dbReference type="EMBL" id="LN679102">
    <property type="protein sequence ID" value="CEL57964.1"/>
    <property type="molecule type" value="Genomic_DNA"/>
</dbReference>
<reference evidence="2 3" key="1">
    <citation type="submission" date="2014-11" db="EMBL/GenBank/DDBJ databases">
        <authorList>
            <person name="Wibberg Daniel"/>
        </authorList>
    </citation>
    <scope>NUCLEOTIDE SEQUENCE [LARGE SCALE GENOMIC DNA]</scope>
    <source>
        <strain evidence="2">Rhizoctonia solani AG1-IB 7/3/14</strain>
    </source>
</reference>
<dbReference type="PANTHER" id="PTHR45648:SF22">
    <property type="entry name" value="GDSL LIPASE_ACYLHYDROLASE FAMILY PROTEIN (AFU_ORTHOLOGUE AFUA_4G14700)"/>
    <property type="match status" value="1"/>
</dbReference>
<proteinExistence type="predicted"/>
<evidence type="ECO:0008006" key="4">
    <source>
        <dbReference type="Google" id="ProtNLM"/>
    </source>
</evidence>
<protein>
    <recommendedName>
        <fullName evidence="4">SGNH hydrolase-type esterase domain-containing protein</fullName>
    </recommendedName>
</protein>
<dbReference type="Proteomes" id="UP000059188">
    <property type="component" value="Unassembled WGS sequence"/>
</dbReference>
<evidence type="ECO:0000313" key="2">
    <source>
        <dbReference type="EMBL" id="CEL57964.1"/>
    </source>
</evidence>
<dbReference type="Pfam" id="PF00657">
    <property type="entry name" value="Lipase_GDSL"/>
    <property type="match status" value="1"/>
</dbReference>
<dbReference type="GO" id="GO:0016788">
    <property type="term" value="F:hydrolase activity, acting on ester bonds"/>
    <property type="evidence" value="ECO:0007669"/>
    <property type="project" value="InterPro"/>
</dbReference>
<dbReference type="InterPro" id="IPR036514">
    <property type="entry name" value="SGNH_hydro_sf"/>
</dbReference>
<dbReference type="AlphaFoldDB" id="A0A0B7FM12"/>
<dbReference type="STRING" id="1108050.A0A0B7FM12"/>
<dbReference type="InterPro" id="IPR001087">
    <property type="entry name" value="GDSL"/>
</dbReference>